<gene>
    <name evidence="5" type="ORF">A3G03_01250</name>
</gene>
<reference evidence="5 6" key="1">
    <citation type="journal article" date="2016" name="Nat. Commun.">
        <title>Thousands of microbial genomes shed light on interconnected biogeochemical processes in an aquifer system.</title>
        <authorList>
            <person name="Anantharaman K."/>
            <person name="Brown C.T."/>
            <person name="Hug L.A."/>
            <person name="Sharon I."/>
            <person name="Castelle C.J."/>
            <person name="Probst A.J."/>
            <person name="Thomas B.C."/>
            <person name="Singh A."/>
            <person name="Wilkins M.J."/>
            <person name="Karaoz U."/>
            <person name="Brodie E.L."/>
            <person name="Williams K.H."/>
            <person name="Hubbard S.S."/>
            <person name="Banfield J.F."/>
        </authorList>
    </citation>
    <scope>NUCLEOTIDE SEQUENCE [LARGE SCALE GENOMIC DNA]</scope>
</reference>
<dbReference type="Proteomes" id="UP000176355">
    <property type="component" value="Unassembled WGS sequence"/>
</dbReference>
<dbReference type="InterPro" id="IPR001789">
    <property type="entry name" value="Sig_transdc_resp-reg_receiver"/>
</dbReference>
<feature type="domain" description="Response regulatory" evidence="4">
    <location>
        <begin position="6"/>
        <end position="125"/>
    </location>
</feature>
<dbReference type="STRING" id="1802333.A3G03_01250"/>
<dbReference type="InterPro" id="IPR011006">
    <property type="entry name" value="CheY-like_superfamily"/>
</dbReference>
<evidence type="ECO:0000313" key="6">
    <source>
        <dbReference type="Proteomes" id="UP000176355"/>
    </source>
</evidence>
<dbReference type="AlphaFoldDB" id="A0A1G2P517"/>
<comment type="caution">
    <text evidence="5">The sequence shown here is derived from an EMBL/GenBank/DDBJ whole genome shotgun (WGS) entry which is preliminary data.</text>
</comment>
<keyword evidence="2" id="KW-0902">Two-component regulatory system</keyword>
<keyword evidence="1 3" id="KW-0597">Phosphoprotein</keyword>
<dbReference type="PANTHER" id="PTHR44591:SF14">
    <property type="entry name" value="PROTEIN PILG"/>
    <property type="match status" value="1"/>
</dbReference>
<evidence type="ECO:0000256" key="1">
    <source>
        <dbReference type="ARBA" id="ARBA00022553"/>
    </source>
</evidence>
<organism evidence="5 6">
    <name type="scientific">Candidatus Taylorbacteria bacterium RIFCSPLOWO2_12_FULL_44_15c</name>
    <dbReference type="NCBI Taxonomy" id="1802333"/>
    <lineage>
        <taxon>Bacteria</taxon>
        <taxon>Candidatus Tayloriibacteriota</taxon>
    </lineage>
</organism>
<sequence>MNTQKTILIAEDEKSLREAIADILRLKKFNPLEAKNGKEGVEIALGKHPDLILLDLVMPEMDGMTALKHIREDAWGEKVPVIILTNLSATKEQLVEDIVTHKPMHYLIKSDWKLHDVVKKIEEILETQGTKG</sequence>
<evidence type="ECO:0000313" key="5">
    <source>
        <dbReference type="EMBL" id="OHA43424.1"/>
    </source>
</evidence>
<feature type="modified residue" description="4-aspartylphosphate" evidence="3">
    <location>
        <position position="55"/>
    </location>
</feature>
<dbReference type="PROSITE" id="PS50110">
    <property type="entry name" value="RESPONSE_REGULATORY"/>
    <property type="match status" value="1"/>
</dbReference>
<evidence type="ECO:0000259" key="4">
    <source>
        <dbReference type="PROSITE" id="PS50110"/>
    </source>
</evidence>
<dbReference type="GO" id="GO:0000160">
    <property type="term" value="P:phosphorelay signal transduction system"/>
    <property type="evidence" value="ECO:0007669"/>
    <property type="project" value="UniProtKB-KW"/>
</dbReference>
<dbReference type="PANTHER" id="PTHR44591">
    <property type="entry name" value="STRESS RESPONSE REGULATOR PROTEIN 1"/>
    <property type="match status" value="1"/>
</dbReference>
<dbReference type="InterPro" id="IPR050595">
    <property type="entry name" value="Bact_response_regulator"/>
</dbReference>
<name>A0A1G2P517_9BACT</name>
<accession>A0A1G2P517</accession>
<dbReference type="SMART" id="SM00448">
    <property type="entry name" value="REC"/>
    <property type="match status" value="1"/>
</dbReference>
<dbReference type="Pfam" id="PF00072">
    <property type="entry name" value="Response_reg"/>
    <property type="match status" value="1"/>
</dbReference>
<dbReference type="Gene3D" id="3.40.50.2300">
    <property type="match status" value="1"/>
</dbReference>
<protein>
    <recommendedName>
        <fullName evidence="4">Response regulatory domain-containing protein</fullName>
    </recommendedName>
</protein>
<evidence type="ECO:0000256" key="3">
    <source>
        <dbReference type="PROSITE-ProRule" id="PRU00169"/>
    </source>
</evidence>
<dbReference type="SUPFAM" id="SSF52172">
    <property type="entry name" value="CheY-like"/>
    <property type="match status" value="1"/>
</dbReference>
<proteinExistence type="predicted"/>
<dbReference type="EMBL" id="MHSL01000024">
    <property type="protein sequence ID" value="OHA43424.1"/>
    <property type="molecule type" value="Genomic_DNA"/>
</dbReference>
<evidence type="ECO:0000256" key="2">
    <source>
        <dbReference type="ARBA" id="ARBA00023012"/>
    </source>
</evidence>